<dbReference type="EnsemblMetazoa" id="AALB014492-RA">
    <property type="protein sequence ID" value="AALB014492-PA"/>
    <property type="gene ID" value="AALB014492"/>
</dbReference>
<evidence type="ECO:0000313" key="1">
    <source>
        <dbReference type="EnsemblMetazoa" id="AALB014492-PA"/>
    </source>
</evidence>
<dbReference type="AlphaFoldDB" id="A0A182FXY1"/>
<dbReference type="Proteomes" id="UP000069272">
    <property type="component" value="Chromosome 3L"/>
</dbReference>
<proteinExistence type="predicted"/>
<sequence length="273" mass="31501">MLHLAYSYFFSQFRVSKRHGHIDNRTAEFGELRRMNLSIPQRIRTIVGFHHDLQLSRAPLFEGVNGTSSVVDEHLASSNLYFFNLQQRLHKQCHKATVLHGSEFLVLEATKAYQHHRSSNTVLPEVRHWSVFEDFLHGGVIAVQVLVPTRIQLPHGEITLERFACHRHRELTKTQEPQQKLGIRTTLADVRIVHDPLTHLGQGSLTNCIVFAQLILCDLTVELRESETILIVRRRMLIHGISSNFRCHTGGSYTDYRYVSYKNTIRTDTNCPE</sequence>
<reference evidence="1" key="2">
    <citation type="submission" date="2022-08" db="UniProtKB">
        <authorList>
            <consortium name="EnsemblMetazoa"/>
        </authorList>
    </citation>
    <scope>IDENTIFICATION</scope>
    <source>
        <strain evidence="1">STECLA/ALBI9_A</strain>
    </source>
</reference>
<accession>A0A182FXY1</accession>
<organism evidence="1 2">
    <name type="scientific">Anopheles albimanus</name>
    <name type="common">New world malaria mosquito</name>
    <dbReference type="NCBI Taxonomy" id="7167"/>
    <lineage>
        <taxon>Eukaryota</taxon>
        <taxon>Metazoa</taxon>
        <taxon>Ecdysozoa</taxon>
        <taxon>Arthropoda</taxon>
        <taxon>Hexapoda</taxon>
        <taxon>Insecta</taxon>
        <taxon>Pterygota</taxon>
        <taxon>Neoptera</taxon>
        <taxon>Endopterygota</taxon>
        <taxon>Diptera</taxon>
        <taxon>Nematocera</taxon>
        <taxon>Culicoidea</taxon>
        <taxon>Culicidae</taxon>
        <taxon>Anophelinae</taxon>
        <taxon>Anopheles</taxon>
    </lineage>
</organism>
<name>A0A182FXY1_ANOAL</name>
<evidence type="ECO:0000313" key="2">
    <source>
        <dbReference type="Proteomes" id="UP000069272"/>
    </source>
</evidence>
<reference evidence="1 2" key="1">
    <citation type="journal article" date="2017" name="G3 (Bethesda)">
        <title>The Physical Genome Mapping of Anopheles albimanus Corrected Scaffold Misassemblies and Identified Interarm Rearrangements in Genus Anopheles.</title>
        <authorList>
            <person name="Artemov G.N."/>
            <person name="Peery A.N."/>
            <person name="Jiang X."/>
            <person name="Tu Z."/>
            <person name="Stegniy V.N."/>
            <person name="Sharakhova M.V."/>
            <person name="Sharakhov I.V."/>
        </authorList>
    </citation>
    <scope>NUCLEOTIDE SEQUENCE [LARGE SCALE GENOMIC DNA]</scope>
    <source>
        <strain evidence="1 2">ALBI9_A</strain>
    </source>
</reference>
<keyword evidence="2" id="KW-1185">Reference proteome</keyword>
<protein>
    <submittedName>
        <fullName evidence="1">Uncharacterized protein</fullName>
    </submittedName>
</protein>
<dbReference type="VEuPathDB" id="VectorBase:AALB014492"/>